<dbReference type="Proteomes" id="UP000023561">
    <property type="component" value="Unassembled WGS sequence"/>
</dbReference>
<organism evidence="1 2">
    <name type="scientific">Parageobacillus caldoxylosilyticus NBRC 107762</name>
    <dbReference type="NCBI Taxonomy" id="1220594"/>
    <lineage>
        <taxon>Bacteria</taxon>
        <taxon>Bacillati</taxon>
        <taxon>Bacillota</taxon>
        <taxon>Bacilli</taxon>
        <taxon>Bacillales</taxon>
        <taxon>Anoxybacillaceae</taxon>
        <taxon>Saccharococcus</taxon>
    </lineage>
</organism>
<comment type="caution">
    <text evidence="1">The sequence shown here is derived from an EMBL/GenBank/DDBJ whole genome shotgun (WGS) entry which is preliminary data.</text>
</comment>
<reference evidence="1 2" key="1">
    <citation type="submission" date="2014-04" db="EMBL/GenBank/DDBJ databases">
        <title>Whole genome shotgun sequence of Geobacillus caldoxylosilyticus NBRC 107762.</title>
        <authorList>
            <person name="Hosoyama A."/>
            <person name="Hosoyama Y."/>
            <person name="Katano-Makiyama Y."/>
            <person name="Tsuchikane K."/>
            <person name="Ohji S."/>
            <person name="Ichikawa N."/>
            <person name="Yamazoe A."/>
            <person name="Fujita N."/>
        </authorList>
    </citation>
    <scope>NUCLEOTIDE SEQUENCE [LARGE SCALE GENOMIC DNA]</scope>
    <source>
        <strain evidence="1 2">NBRC 107762</strain>
    </source>
</reference>
<evidence type="ECO:0000313" key="1">
    <source>
        <dbReference type="EMBL" id="GAJ40280.1"/>
    </source>
</evidence>
<evidence type="ECO:0000313" key="2">
    <source>
        <dbReference type="Proteomes" id="UP000023561"/>
    </source>
</evidence>
<gene>
    <name evidence="1" type="ORF">GCA01S_035_00020</name>
</gene>
<protein>
    <submittedName>
        <fullName evidence="1">Uncharacterized protein</fullName>
    </submittedName>
</protein>
<proteinExistence type="predicted"/>
<accession>A0A023DG84</accession>
<dbReference type="AlphaFoldDB" id="A0A023DG84"/>
<dbReference type="RefSeq" id="WP_042409928.1">
    <property type="nucleotide sequence ID" value="NZ_BAWO01000035.1"/>
</dbReference>
<dbReference type="EMBL" id="BAWO01000035">
    <property type="protein sequence ID" value="GAJ40280.1"/>
    <property type="molecule type" value="Genomic_DNA"/>
</dbReference>
<name>A0A023DG84_9BACL</name>
<sequence>MKLREGKIDKKTFRNNLKPKIMFSNLDKPEGAIEIILDKYYNADEAFKRSRKILIEKWNNQSDPIGFFINQLDYSVLVESKMRELIVHLEEIIDIITGKKVTVLN</sequence>
<keyword evidence="2" id="KW-1185">Reference proteome</keyword>